<name>A0A8J4F2Q2_9CHLO</name>
<keyword evidence="2" id="KW-1185">Reference proteome</keyword>
<comment type="caution">
    <text evidence="1">The sequence shown here is derived from an EMBL/GenBank/DDBJ whole genome shotgun (WGS) entry which is preliminary data.</text>
</comment>
<feature type="non-terminal residue" evidence="1">
    <location>
        <position position="1"/>
    </location>
</feature>
<dbReference type="Proteomes" id="UP000747399">
    <property type="component" value="Unassembled WGS sequence"/>
</dbReference>
<protein>
    <submittedName>
        <fullName evidence="1">Uncharacterized protein</fullName>
    </submittedName>
</protein>
<dbReference type="AlphaFoldDB" id="A0A8J4F2Q2"/>
<gene>
    <name evidence="1" type="ORF">Vafri_12418</name>
</gene>
<evidence type="ECO:0000313" key="2">
    <source>
        <dbReference type="Proteomes" id="UP000747399"/>
    </source>
</evidence>
<reference evidence="1" key="1">
    <citation type="journal article" date="2021" name="Proc. Natl. Acad. Sci. U.S.A.">
        <title>Three genomes in the algal genus Volvox reveal the fate of a haploid sex-determining region after a transition to homothallism.</title>
        <authorList>
            <person name="Yamamoto K."/>
            <person name="Hamaji T."/>
            <person name="Kawai-Toyooka H."/>
            <person name="Matsuzaki R."/>
            <person name="Takahashi F."/>
            <person name="Nishimura Y."/>
            <person name="Kawachi M."/>
            <person name="Noguchi H."/>
            <person name="Minakuchi Y."/>
            <person name="Umen J.G."/>
            <person name="Toyoda A."/>
            <person name="Nozaki H."/>
        </authorList>
    </citation>
    <scope>NUCLEOTIDE SEQUENCE</scope>
    <source>
        <strain evidence="1">NIES-3780</strain>
    </source>
</reference>
<evidence type="ECO:0000313" key="1">
    <source>
        <dbReference type="EMBL" id="GIL57238.1"/>
    </source>
</evidence>
<dbReference type="EMBL" id="BNCO01000027">
    <property type="protein sequence ID" value="GIL57238.1"/>
    <property type="molecule type" value="Genomic_DNA"/>
</dbReference>
<organism evidence="1 2">
    <name type="scientific">Volvox africanus</name>
    <dbReference type="NCBI Taxonomy" id="51714"/>
    <lineage>
        <taxon>Eukaryota</taxon>
        <taxon>Viridiplantae</taxon>
        <taxon>Chlorophyta</taxon>
        <taxon>core chlorophytes</taxon>
        <taxon>Chlorophyceae</taxon>
        <taxon>CS clade</taxon>
        <taxon>Chlamydomonadales</taxon>
        <taxon>Volvocaceae</taxon>
        <taxon>Volvox</taxon>
    </lineage>
</organism>
<feature type="non-terminal residue" evidence="1">
    <location>
        <position position="109"/>
    </location>
</feature>
<sequence length="109" mass="11353">AMPSPRSITATPPLLPRCRCTVPVAAGNITPPSKVSVIVPSTPTSMSPPPNVAAIRAALSLSCVAAADISTRSPRPSSIVRSVRRVMCSSRLPFMARLTGTCKRSTSQP</sequence>
<proteinExistence type="predicted"/>
<accession>A0A8J4F2Q2</accession>